<comment type="similarity">
    <text evidence="3">Belongs to the glycosyl hydrolase 5 (cellulase A) family.</text>
</comment>
<dbReference type="Proteomes" id="UP000194632">
    <property type="component" value="Unassembled WGS sequence"/>
</dbReference>
<dbReference type="PANTHER" id="PTHR12631:SF10">
    <property type="entry name" value="BETA-XYLOSIDASE-LIKE PROTEIN-RELATED"/>
    <property type="match status" value="1"/>
</dbReference>
<reference evidence="5 6" key="1">
    <citation type="submission" date="2017-05" db="EMBL/GenBank/DDBJ databases">
        <title>Biotechnological potential of actinobacteria isolated from South African environments.</title>
        <authorList>
            <person name="Le Roes-Hill M."/>
            <person name="Prins A."/>
            <person name="Durrell K.A."/>
        </authorList>
    </citation>
    <scope>NUCLEOTIDE SEQUENCE [LARGE SCALE GENOMIC DNA]</scope>
    <source>
        <strain evidence="5">BS2</strain>
    </source>
</reference>
<dbReference type="STRING" id="417102.CA982_15240"/>
<evidence type="ECO:0000313" key="5">
    <source>
        <dbReference type="EMBL" id="OUC77800.1"/>
    </source>
</evidence>
<dbReference type="SUPFAM" id="SSF51445">
    <property type="entry name" value="(Trans)glycosidases"/>
    <property type="match status" value="1"/>
</dbReference>
<evidence type="ECO:0000256" key="3">
    <source>
        <dbReference type="RuleBase" id="RU361153"/>
    </source>
</evidence>
<dbReference type="Gene3D" id="3.20.20.80">
    <property type="entry name" value="Glycosidases"/>
    <property type="match status" value="1"/>
</dbReference>
<keyword evidence="6" id="KW-1185">Reference proteome</keyword>
<protein>
    <submittedName>
        <fullName evidence="5">Beta-xylosidase</fullName>
    </submittedName>
</protein>
<evidence type="ECO:0000313" key="6">
    <source>
        <dbReference type="Proteomes" id="UP000194632"/>
    </source>
</evidence>
<dbReference type="InterPro" id="IPR001547">
    <property type="entry name" value="Glyco_hydro_5"/>
</dbReference>
<comment type="caution">
    <text evidence="5">The sequence shown here is derived from an EMBL/GenBank/DDBJ whole genome shotgun (WGS) entry which is preliminary data.</text>
</comment>
<evidence type="ECO:0000256" key="1">
    <source>
        <dbReference type="ARBA" id="ARBA00022801"/>
    </source>
</evidence>
<dbReference type="GO" id="GO:0000272">
    <property type="term" value="P:polysaccharide catabolic process"/>
    <property type="evidence" value="ECO:0007669"/>
    <property type="project" value="InterPro"/>
</dbReference>
<dbReference type="Pfam" id="PF00150">
    <property type="entry name" value="Cellulase"/>
    <property type="match status" value="1"/>
</dbReference>
<evidence type="ECO:0000259" key="4">
    <source>
        <dbReference type="Pfam" id="PF00150"/>
    </source>
</evidence>
<accession>A0A243Q865</accession>
<dbReference type="GO" id="GO:0004553">
    <property type="term" value="F:hydrolase activity, hydrolyzing O-glycosyl compounds"/>
    <property type="evidence" value="ECO:0007669"/>
    <property type="project" value="InterPro"/>
</dbReference>
<name>A0A243Q865_9ACTN</name>
<organism evidence="5 6">
    <name type="scientific">Gordonia lacunae</name>
    <dbReference type="NCBI Taxonomy" id="417102"/>
    <lineage>
        <taxon>Bacteria</taxon>
        <taxon>Bacillati</taxon>
        <taxon>Actinomycetota</taxon>
        <taxon>Actinomycetes</taxon>
        <taxon>Mycobacteriales</taxon>
        <taxon>Gordoniaceae</taxon>
        <taxon>Gordonia</taxon>
    </lineage>
</organism>
<keyword evidence="2 3" id="KW-0326">Glycosidase</keyword>
<evidence type="ECO:0000256" key="2">
    <source>
        <dbReference type="ARBA" id="ARBA00023295"/>
    </source>
</evidence>
<gene>
    <name evidence="5" type="ORF">CA982_15240</name>
</gene>
<keyword evidence="1 3" id="KW-0378">Hydrolase</keyword>
<sequence length="345" mass="36227">MRRFIFTLVVVVVVAATTVISRSPVHAAVRVVVGVASISTQYAGADFAGEAEQIRATGATAIRIPAKWNLLQPSSPSSFTWTRLDSAVSAARSKGLSILMNLEGPAPVWAQKSGANPLANGNAPADPATFGEFARQVAVRYSSRVAAWEVWNEPNLAHYLIPPTAGEYVPLLKSAFGGIRAGGGNQPVITGGLSSLRTETRDVTFISDMYTLGAKPYFNGIGVHPYTLPYPITADPRAGDGGGAAVLPEGRAIMVANGDSTKSMWVTEFGQPTGNTPASTTEAVQSSIITDAVNRANGLSWIAAIFLFTSRDLSTNKADDNSNFGLYRFDGSPKPVVGGLRGVLG</sequence>
<dbReference type="InterPro" id="IPR017853">
    <property type="entry name" value="GH"/>
</dbReference>
<dbReference type="InterPro" id="IPR051923">
    <property type="entry name" value="Glycosyl_Hydrolase_39"/>
</dbReference>
<proteinExistence type="inferred from homology"/>
<dbReference type="AlphaFoldDB" id="A0A243Q865"/>
<dbReference type="PANTHER" id="PTHR12631">
    <property type="entry name" value="ALPHA-L-IDURONIDASE"/>
    <property type="match status" value="1"/>
</dbReference>
<feature type="domain" description="Glycoside hydrolase family 5" evidence="4">
    <location>
        <begin position="51"/>
        <end position="195"/>
    </location>
</feature>
<dbReference type="EMBL" id="NGFO01000017">
    <property type="protein sequence ID" value="OUC77800.1"/>
    <property type="molecule type" value="Genomic_DNA"/>
</dbReference>